<evidence type="ECO:0000313" key="1">
    <source>
        <dbReference type="EMBL" id="KAI3686828.1"/>
    </source>
</evidence>
<organism evidence="1 2">
    <name type="scientific">Smallanthus sonchifolius</name>
    <dbReference type="NCBI Taxonomy" id="185202"/>
    <lineage>
        <taxon>Eukaryota</taxon>
        <taxon>Viridiplantae</taxon>
        <taxon>Streptophyta</taxon>
        <taxon>Embryophyta</taxon>
        <taxon>Tracheophyta</taxon>
        <taxon>Spermatophyta</taxon>
        <taxon>Magnoliopsida</taxon>
        <taxon>eudicotyledons</taxon>
        <taxon>Gunneridae</taxon>
        <taxon>Pentapetalae</taxon>
        <taxon>asterids</taxon>
        <taxon>campanulids</taxon>
        <taxon>Asterales</taxon>
        <taxon>Asteraceae</taxon>
        <taxon>Asteroideae</taxon>
        <taxon>Heliantheae alliance</taxon>
        <taxon>Millerieae</taxon>
        <taxon>Smallanthus</taxon>
    </lineage>
</organism>
<reference evidence="2" key="1">
    <citation type="journal article" date="2022" name="Mol. Ecol. Resour.">
        <title>The genomes of chicory, endive, great burdock and yacon provide insights into Asteraceae palaeo-polyploidization history and plant inulin production.</title>
        <authorList>
            <person name="Fan W."/>
            <person name="Wang S."/>
            <person name="Wang H."/>
            <person name="Wang A."/>
            <person name="Jiang F."/>
            <person name="Liu H."/>
            <person name="Zhao H."/>
            <person name="Xu D."/>
            <person name="Zhang Y."/>
        </authorList>
    </citation>
    <scope>NUCLEOTIDE SEQUENCE [LARGE SCALE GENOMIC DNA]</scope>
    <source>
        <strain evidence="2">cv. Yunnan</strain>
    </source>
</reference>
<comment type="caution">
    <text evidence="1">The sequence shown here is derived from an EMBL/GenBank/DDBJ whole genome shotgun (WGS) entry which is preliminary data.</text>
</comment>
<reference evidence="1 2" key="2">
    <citation type="journal article" date="2022" name="Mol. Ecol. Resour.">
        <title>The genomes of chicory, endive, great burdock and yacon provide insights into Asteraceae paleo-polyploidization history and plant inulin production.</title>
        <authorList>
            <person name="Fan W."/>
            <person name="Wang S."/>
            <person name="Wang H."/>
            <person name="Wang A."/>
            <person name="Jiang F."/>
            <person name="Liu H."/>
            <person name="Zhao H."/>
            <person name="Xu D."/>
            <person name="Zhang Y."/>
        </authorList>
    </citation>
    <scope>NUCLEOTIDE SEQUENCE [LARGE SCALE GENOMIC DNA]</scope>
    <source>
        <strain evidence="2">cv. Yunnan</strain>
        <tissue evidence="1">Leaves</tissue>
    </source>
</reference>
<dbReference type="EMBL" id="CM042044">
    <property type="protein sequence ID" value="KAI3686828.1"/>
    <property type="molecule type" value="Genomic_DNA"/>
</dbReference>
<keyword evidence="2" id="KW-1185">Reference proteome</keyword>
<sequence length="96" mass="10034">MLTRKIFSCKTDGFEKNADLKNRASKDPGSSNFGEGREHPQEHSTDLDLTRSSITGPSSPSVAGEAGKALKASSRSGEQGMDGGSGGGCFFSDFCL</sequence>
<evidence type="ECO:0000313" key="2">
    <source>
        <dbReference type="Proteomes" id="UP001056120"/>
    </source>
</evidence>
<name>A0ACB8YNF5_9ASTR</name>
<accession>A0ACB8YNF5</accession>
<protein>
    <submittedName>
        <fullName evidence="1">Uncharacterized protein</fullName>
    </submittedName>
</protein>
<dbReference type="Proteomes" id="UP001056120">
    <property type="component" value="Linkage Group LG27"/>
</dbReference>
<proteinExistence type="predicted"/>
<gene>
    <name evidence="1" type="ORF">L1987_80517</name>
</gene>